<dbReference type="PROSITE" id="PS50893">
    <property type="entry name" value="ABC_TRANSPORTER_2"/>
    <property type="match status" value="1"/>
</dbReference>
<dbReference type="SMART" id="SM00382">
    <property type="entry name" value="AAA"/>
    <property type="match status" value="1"/>
</dbReference>
<dbReference type="Pfam" id="PF00005">
    <property type="entry name" value="ABC_tran"/>
    <property type="match status" value="1"/>
</dbReference>
<keyword evidence="2" id="KW-0813">Transport</keyword>
<sequence length="264" mass="28638">MSLSVTNLTVNYGDHTVLNELNIEDLQKGSFTALLGPNAAGKSTLFKSIAGLIKTKSGAVSLNGRDLKKCSKMERARDVIYLPQALYSTLALSVFESILVSLKQNSGWRVRPEDIKKVAEVLELLNIGHLAAKNIGELSGGQKQLVALARILVVKPKVILLDEPTSALDLHHQLSILTVIKKLTIEREFITVAALHDVNLAAKFCDQIMLLDKGSIQTQGDAHNVLAMPLLGKAYKVQTSLERSSSGQLYLDAKLLNDSAQAMA</sequence>
<dbReference type="AlphaFoldDB" id="X7E7I6"/>
<dbReference type="GO" id="GO:0016887">
    <property type="term" value="F:ATP hydrolysis activity"/>
    <property type="evidence" value="ECO:0007669"/>
    <property type="project" value="InterPro"/>
</dbReference>
<dbReference type="InterPro" id="IPR003439">
    <property type="entry name" value="ABC_transporter-like_ATP-bd"/>
</dbReference>
<evidence type="ECO:0000313" key="7">
    <source>
        <dbReference type="Proteomes" id="UP000054058"/>
    </source>
</evidence>
<feature type="domain" description="ABC transporter" evidence="5">
    <location>
        <begin position="3"/>
        <end position="238"/>
    </location>
</feature>
<keyword evidence="3" id="KW-0547">Nucleotide-binding</keyword>
<evidence type="ECO:0000256" key="4">
    <source>
        <dbReference type="ARBA" id="ARBA00022840"/>
    </source>
</evidence>
<dbReference type="InterPro" id="IPR027417">
    <property type="entry name" value="P-loop_NTPase"/>
</dbReference>
<gene>
    <name evidence="6" type="ORF">MUS1_07735</name>
</gene>
<reference evidence="6 7" key="1">
    <citation type="submission" date="2014-01" db="EMBL/GenBank/DDBJ databases">
        <title>Marinomonas ushuaiensis DSM 15871 Genome Sequencing.</title>
        <authorList>
            <person name="Lai Q."/>
            <person name="Shao Z.S."/>
        </authorList>
    </citation>
    <scope>NUCLEOTIDE SEQUENCE [LARGE SCALE GENOMIC DNA]</scope>
    <source>
        <strain evidence="6 7">DSM 15871</strain>
    </source>
</reference>
<dbReference type="SUPFAM" id="SSF52540">
    <property type="entry name" value="P-loop containing nucleoside triphosphate hydrolases"/>
    <property type="match status" value="1"/>
</dbReference>
<keyword evidence="7" id="KW-1185">Reference proteome</keyword>
<evidence type="ECO:0000256" key="3">
    <source>
        <dbReference type="ARBA" id="ARBA00022741"/>
    </source>
</evidence>
<dbReference type="PROSITE" id="PS00211">
    <property type="entry name" value="ABC_TRANSPORTER_1"/>
    <property type="match status" value="1"/>
</dbReference>
<evidence type="ECO:0000256" key="2">
    <source>
        <dbReference type="ARBA" id="ARBA00022448"/>
    </source>
</evidence>
<comment type="similarity">
    <text evidence="1">Belongs to the ABC transporter superfamily.</text>
</comment>
<dbReference type="Gene3D" id="3.40.50.300">
    <property type="entry name" value="P-loop containing nucleotide triphosphate hydrolases"/>
    <property type="match status" value="1"/>
</dbReference>
<dbReference type="PATRIC" id="fig|1122207.3.peg.856"/>
<dbReference type="eggNOG" id="COG1120">
    <property type="taxonomic scope" value="Bacteria"/>
</dbReference>
<dbReference type="OrthoDB" id="6461291at2"/>
<dbReference type="InterPro" id="IPR017871">
    <property type="entry name" value="ABC_transporter-like_CS"/>
</dbReference>
<evidence type="ECO:0000313" key="6">
    <source>
        <dbReference type="EMBL" id="ETX11825.1"/>
    </source>
</evidence>
<accession>X7E7I6</accession>
<dbReference type="InterPro" id="IPR003593">
    <property type="entry name" value="AAA+_ATPase"/>
</dbReference>
<protein>
    <submittedName>
        <fullName evidence="6">Iron ABC transporter ATP-binding protein</fullName>
    </submittedName>
</protein>
<keyword evidence="4 6" id="KW-0067">ATP-binding</keyword>
<evidence type="ECO:0000256" key="1">
    <source>
        <dbReference type="ARBA" id="ARBA00005417"/>
    </source>
</evidence>
<dbReference type="PANTHER" id="PTHR42794:SF2">
    <property type="entry name" value="ABC TRANSPORTER ATP-BINDING PROTEIN"/>
    <property type="match status" value="1"/>
</dbReference>
<organism evidence="6 7">
    <name type="scientific">Marinomonas ushuaiensis DSM 15871</name>
    <dbReference type="NCBI Taxonomy" id="1122207"/>
    <lineage>
        <taxon>Bacteria</taxon>
        <taxon>Pseudomonadati</taxon>
        <taxon>Pseudomonadota</taxon>
        <taxon>Gammaproteobacteria</taxon>
        <taxon>Oceanospirillales</taxon>
        <taxon>Oceanospirillaceae</taxon>
        <taxon>Marinomonas</taxon>
    </lineage>
</organism>
<dbReference type="RefSeq" id="WP_036159479.1">
    <property type="nucleotide sequence ID" value="NZ_JAMB01000002.1"/>
</dbReference>
<dbReference type="CDD" id="cd03214">
    <property type="entry name" value="ABC_Iron-Siderophores_B12_Hemin"/>
    <property type="match status" value="1"/>
</dbReference>
<comment type="caution">
    <text evidence="6">The sequence shown here is derived from an EMBL/GenBank/DDBJ whole genome shotgun (WGS) entry which is preliminary data.</text>
</comment>
<dbReference type="Proteomes" id="UP000054058">
    <property type="component" value="Unassembled WGS sequence"/>
</dbReference>
<name>X7E7I6_9GAMM</name>
<evidence type="ECO:0000259" key="5">
    <source>
        <dbReference type="PROSITE" id="PS50893"/>
    </source>
</evidence>
<dbReference type="EMBL" id="JAMB01000002">
    <property type="protein sequence ID" value="ETX11825.1"/>
    <property type="molecule type" value="Genomic_DNA"/>
</dbReference>
<dbReference type="STRING" id="1122207.MUS1_07735"/>
<dbReference type="FunFam" id="3.40.50.300:FF:000134">
    <property type="entry name" value="Iron-enterobactin ABC transporter ATP-binding protein"/>
    <property type="match status" value="1"/>
</dbReference>
<proteinExistence type="inferred from homology"/>
<dbReference type="PANTHER" id="PTHR42794">
    <property type="entry name" value="HEMIN IMPORT ATP-BINDING PROTEIN HMUV"/>
    <property type="match status" value="1"/>
</dbReference>
<dbReference type="GO" id="GO:0005524">
    <property type="term" value="F:ATP binding"/>
    <property type="evidence" value="ECO:0007669"/>
    <property type="project" value="UniProtKB-KW"/>
</dbReference>